<evidence type="ECO:0000256" key="4">
    <source>
        <dbReference type="ARBA" id="ARBA00022605"/>
    </source>
</evidence>
<dbReference type="GO" id="GO:0004635">
    <property type="term" value="F:phosphoribosyl-AMP cyclohydrolase activity"/>
    <property type="evidence" value="ECO:0007669"/>
    <property type="project" value="UniProtKB-EC"/>
</dbReference>
<dbReference type="PANTHER" id="PTHR42945">
    <property type="entry name" value="HISTIDINE BIOSYNTHESIS BIFUNCTIONAL PROTEIN"/>
    <property type="match status" value="1"/>
</dbReference>
<dbReference type="NCBIfam" id="NF000768">
    <property type="entry name" value="PRK00051.1"/>
    <property type="match status" value="1"/>
</dbReference>
<keyword evidence="6" id="KW-0368">Histidine biosynthesis</keyword>
<feature type="domain" description="Phosphoribosyl-AMP cyclohydrolase" evidence="7">
    <location>
        <begin position="30"/>
        <end position="102"/>
    </location>
</feature>
<dbReference type="Pfam" id="PF01502">
    <property type="entry name" value="PRA-CH"/>
    <property type="match status" value="1"/>
</dbReference>
<organism evidence="8">
    <name type="scientific">marine sediment metagenome</name>
    <dbReference type="NCBI Taxonomy" id="412755"/>
    <lineage>
        <taxon>unclassified sequences</taxon>
        <taxon>metagenomes</taxon>
        <taxon>ecological metagenomes</taxon>
    </lineage>
</organism>
<dbReference type="Gene3D" id="3.10.20.810">
    <property type="entry name" value="Phosphoribosyl-AMP cyclohydrolase"/>
    <property type="match status" value="1"/>
</dbReference>
<dbReference type="EMBL" id="LAZR01018056">
    <property type="protein sequence ID" value="KKL97893.1"/>
    <property type="molecule type" value="Genomic_DNA"/>
</dbReference>
<comment type="caution">
    <text evidence="8">The sequence shown here is derived from an EMBL/GenBank/DDBJ whole genome shotgun (WGS) entry which is preliminary data.</text>
</comment>
<comment type="catalytic activity">
    <reaction evidence="1">
        <text>1-(5-phospho-beta-D-ribosyl)-5'-AMP + H2O = 1-(5-phospho-beta-D-ribosyl)-5-[(5-phospho-beta-D-ribosylamino)methylideneamino]imidazole-4-carboxamide</text>
        <dbReference type="Rhea" id="RHEA:20049"/>
        <dbReference type="ChEBI" id="CHEBI:15377"/>
        <dbReference type="ChEBI" id="CHEBI:58435"/>
        <dbReference type="ChEBI" id="CHEBI:59457"/>
        <dbReference type="EC" id="3.5.4.19"/>
    </reaction>
</comment>
<protein>
    <recommendedName>
        <fullName evidence="3">phosphoribosyl-AMP cyclohydrolase</fullName>
        <ecNumber evidence="3">3.5.4.19</ecNumber>
    </recommendedName>
</protein>
<evidence type="ECO:0000256" key="5">
    <source>
        <dbReference type="ARBA" id="ARBA00022801"/>
    </source>
</evidence>
<dbReference type="FunFam" id="3.10.20.810:FF:000001">
    <property type="entry name" value="Histidine biosynthesis bifunctional protein HisIE"/>
    <property type="match status" value="1"/>
</dbReference>
<dbReference type="EC" id="3.5.4.19" evidence="3"/>
<evidence type="ECO:0000256" key="2">
    <source>
        <dbReference type="ARBA" id="ARBA00005169"/>
    </source>
</evidence>
<evidence type="ECO:0000313" key="8">
    <source>
        <dbReference type="EMBL" id="KKL97893.1"/>
    </source>
</evidence>
<evidence type="ECO:0000259" key="7">
    <source>
        <dbReference type="Pfam" id="PF01502"/>
    </source>
</evidence>
<evidence type="ECO:0000256" key="3">
    <source>
        <dbReference type="ARBA" id="ARBA00012721"/>
    </source>
</evidence>
<dbReference type="GO" id="GO:0004636">
    <property type="term" value="F:phosphoribosyl-ATP diphosphatase activity"/>
    <property type="evidence" value="ECO:0007669"/>
    <property type="project" value="UniProtKB-ARBA"/>
</dbReference>
<dbReference type="UniPathway" id="UPA00031">
    <property type="reaction ID" value="UER00008"/>
</dbReference>
<comment type="pathway">
    <text evidence="2">Amino-acid biosynthesis; L-histidine biosynthesis; L-histidine from 5-phospho-alpha-D-ribose 1-diphosphate: step 3/9.</text>
</comment>
<proteinExistence type="predicted"/>
<evidence type="ECO:0000256" key="6">
    <source>
        <dbReference type="ARBA" id="ARBA00023102"/>
    </source>
</evidence>
<name>A0A0F9GGN9_9ZZZZ</name>
<dbReference type="InterPro" id="IPR038019">
    <property type="entry name" value="PRib_AMP_CycHydrolase_sf"/>
</dbReference>
<evidence type="ECO:0000256" key="1">
    <source>
        <dbReference type="ARBA" id="ARBA00000024"/>
    </source>
</evidence>
<keyword evidence="5" id="KW-0378">Hydrolase</keyword>
<gene>
    <name evidence="8" type="ORF">LCGC14_1829870</name>
</gene>
<dbReference type="AlphaFoldDB" id="A0A0F9GGN9"/>
<dbReference type="GO" id="GO:0000105">
    <property type="term" value="P:L-histidine biosynthetic process"/>
    <property type="evidence" value="ECO:0007669"/>
    <property type="project" value="UniProtKB-UniPathway"/>
</dbReference>
<reference evidence="8" key="1">
    <citation type="journal article" date="2015" name="Nature">
        <title>Complex archaea that bridge the gap between prokaryotes and eukaryotes.</title>
        <authorList>
            <person name="Spang A."/>
            <person name="Saw J.H."/>
            <person name="Jorgensen S.L."/>
            <person name="Zaremba-Niedzwiedzka K."/>
            <person name="Martijn J."/>
            <person name="Lind A.E."/>
            <person name="van Eijk R."/>
            <person name="Schleper C."/>
            <person name="Guy L."/>
            <person name="Ettema T.J."/>
        </authorList>
    </citation>
    <scope>NUCLEOTIDE SEQUENCE</scope>
</reference>
<keyword evidence="4" id="KW-0028">Amino-acid biosynthesis</keyword>
<dbReference type="InterPro" id="IPR002496">
    <property type="entry name" value="PRib_AMP_CycHydrolase_dom"/>
</dbReference>
<dbReference type="PANTHER" id="PTHR42945:SF1">
    <property type="entry name" value="HISTIDINE BIOSYNTHESIS BIFUNCTIONAL PROTEIN HIS7"/>
    <property type="match status" value="1"/>
</dbReference>
<sequence>MQLLNNLKFNDKGLIPAVIVDIVDNNVLTLCYMNQAALEKTIETEKVHVFRRSKNRLMLKGETSGHVQMVKEIFFDCEGNSLVIKVDQSVAACHEGYRSCYFRKYNNEKDSIEITEKRVFDPEKIYKV</sequence>
<accession>A0A0F9GGN9</accession>
<dbReference type="SUPFAM" id="SSF141734">
    <property type="entry name" value="HisI-like"/>
    <property type="match status" value="1"/>
</dbReference>